<proteinExistence type="predicted"/>
<accession>A0ABR6GTD2</accession>
<feature type="compositionally biased region" description="Basic and acidic residues" evidence="1">
    <location>
        <begin position="28"/>
        <end position="39"/>
    </location>
</feature>
<sequence length="109" mass="11753">MRKAEEEARHAKTPDVEPEAGAGGKGGGDGKKTKPKREMKCGEFGKYGELKKKTGDGKIDRGHIPSKAAWKARAQKLNFGKPLSEVQKRSIVGERKGISACISAYIKNG</sequence>
<evidence type="ECO:0000256" key="1">
    <source>
        <dbReference type="SAM" id="MobiDB-lite"/>
    </source>
</evidence>
<reference evidence="2 3" key="1">
    <citation type="submission" date="2020-08" db="EMBL/GenBank/DDBJ databases">
        <title>Genomic Encyclopedia of Type Strains, Phase III (KMG-III): the genomes of soil and plant-associated and newly described type strains.</title>
        <authorList>
            <person name="Whitman W."/>
        </authorList>
    </citation>
    <scope>NUCLEOTIDE SEQUENCE [LARGE SCALE GENOMIC DNA]</scope>
    <source>
        <strain evidence="2 3">CECT 7247</strain>
    </source>
</reference>
<feature type="compositionally biased region" description="Basic and acidic residues" evidence="1">
    <location>
        <begin position="1"/>
        <end position="15"/>
    </location>
</feature>
<feature type="region of interest" description="Disordered" evidence="1">
    <location>
        <begin position="1"/>
        <end position="39"/>
    </location>
</feature>
<comment type="caution">
    <text evidence="2">The sequence shown here is derived from an EMBL/GenBank/DDBJ whole genome shotgun (WGS) entry which is preliminary data.</text>
</comment>
<dbReference type="EMBL" id="JACHXO010000004">
    <property type="protein sequence ID" value="MBB3195363.1"/>
    <property type="molecule type" value="Genomic_DNA"/>
</dbReference>
<evidence type="ECO:0000313" key="2">
    <source>
        <dbReference type="EMBL" id="MBB3195363.1"/>
    </source>
</evidence>
<gene>
    <name evidence="2" type="ORF">FHS28_002766</name>
</gene>
<dbReference type="Proteomes" id="UP000574369">
    <property type="component" value="Unassembled WGS sequence"/>
</dbReference>
<organism evidence="2 3">
    <name type="scientific">Roseateles terrae</name>
    <dbReference type="NCBI Taxonomy" id="431060"/>
    <lineage>
        <taxon>Bacteria</taxon>
        <taxon>Pseudomonadati</taxon>
        <taxon>Pseudomonadota</taxon>
        <taxon>Betaproteobacteria</taxon>
        <taxon>Burkholderiales</taxon>
        <taxon>Sphaerotilaceae</taxon>
        <taxon>Roseateles</taxon>
    </lineage>
</organism>
<keyword evidence="3" id="KW-1185">Reference proteome</keyword>
<protein>
    <submittedName>
        <fullName evidence="2">Uncharacterized protein</fullName>
    </submittedName>
</protein>
<evidence type="ECO:0000313" key="3">
    <source>
        <dbReference type="Proteomes" id="UP000574369"/>
    </source>
</evidence>
<name>A0ABR6GTD2_9BURK</name>